<evidence type="ECO:0000313" key="2">
    <source>
        <dbReference type="EMBL" id="GMI43287.1"/>
    </source>
</evidence>
<organism evidence="2 3">
    <name type="scientific">Triparma columacea</name>
    <dbReference type="NCBI Taxonomy" id="722753"/>
    <lineage>
        <taxon>Eukaryota</taxon>
        <taxon>Sar</taxon>
        <taxon>Stramenopiles</taxon>
        <taxon>Ochrophyta</taxon>
        <taxon>Bolidophyceae</taxon>
        <taxon>Parmales</taxon>
        <taxon>Triparmaceae</taxon>
        <taxon>Triparma</taxon>
    </lineage>
</organism>
<dbReference type="Proteomes" id="UP001165065">
    <property type="component" value="Unassembled WGS sequence"/>
</dbReference>
<feature type="region of interest" description="Disordered" evidence="1">
    <location>
        <begin position="100"/>
        <end position="134"/>
    </location>
</feature>
<dbReference type="AlphaFoldDB" id="A0A9W7GEJ6"/>
<evidence type="ECO:0008006" key="4">
    <source>
        <dbReference type="Google" id="ProtNLM"/>
    </source>
</evidence>
<feature type="compositionally biased region" description="Low complexity" evidence="1">
    <location>
        <begin position="108"/>
        <end position="120"/>
    </location>
</feature>
<sequence>MPPKIEEPVLEESVEDNFDNTCPICFEANLEDNDITCCNGHKVCVTCIRHLVVDKGACKNPETCRCTGFTYPCPLCRASNLLLSSHINAVVKGGWKVSDGDGPKEVASPGSKLPPLGPGSQHAQGKINRGKEEKNGASLPAVVLTKKGYTTTCCACRNKNVITQSVTKDGKLLALSCSEGHTLCVDCSRELVGVRGGCTNKDCKNCSKVINASFTCPECKIAYTLDRRHMMVIIKGKWQCSHR</sequence>
<comment type="caution">
    <text evidence="2">The sequence shown here is derived from an EMBL/GenBank/DDBJ whole genome shotgun (WGS) entry which is preliminary data.</text>
</comment>
<evidence type="ECO:0000313" key="3">
    <source>
        <dbReference type="Proteomes" id="UP001165065"/>
    </source>
</evidence>
<dbReference type="OrthoDB" id="10435869at2759"/>
<evidence type="ECO:0000256" key="1">
    <source>
        <dbReference type="SAM" id="MobiDB-lite"/>
    </source>
</evidence>
<protein>
    <recommendedName>
        <fullName evidence="4">RING-type domain-containing protein</fullName>
    </recommendedName>
</protein>
<name>A0A9W7GEJ6_9STRA</name>
<proteinExistence type="predicted"/>
<gene>
    <name evidence="2" type="ORF">TrCOL_g6037</name>
</gene>
<keyword evidence="3" id="KW-1185">Reference proteome</keyword>
<dbReference type="EMBL" id="BRYA01000191">
    <property type="protein sequence ID" value="GMI43287.1"/>
    <property type="molecule type" value="Genomic_DNA"/>
</dbReference>
<accession>A0A9W7GEJ6</accession>
<reference evidence="3" key="1">
    <citation type="journal article" date="2023" name="Commun. Biol.">
        <title>Genome analysis of Parmales, the sister group of diatoms, reveals the evolutionary specialization of diatoms from phago-mixotrophs to photoautotrophs.</title>
        <authorList>
            <person name="Ban H."/>
            <person name="Sato S."/>
            <person name="Yoshikawa S."/>
            <person name="Yamada K."/>
            <person name="Nakamura Y."/>
            <person name="Ichinomiya M."/>
            <person name="Sato N."/>
            <person name="Blanc-Mathieu R."/>
            <person name="Endo H."/>
            <person name="Kuwata A."/>
            <person name="Ogata H."/>
        </authorList>
    </citation>
    <scope>NUCLEOTIDE SEQUENCE [LARGE SCALE GENOMIC DNA]</scope>
</reference>